<keyword evidence="4" id="KW-0378">Hydrolase</keyword>
<evidence type="ECO:0000256" key="5">
    <source>
        <dbReference type="ARBA" id="ARBA00022806"/>
    </source>
</evidence>
<evidence type="ECO:0000256" key="10">
    <source>
        <dbReference type="PROSITE-ProRule" id="PRU00552"/>
    </source>
</evidence>
<evidence type="ECO:0000256" key="1">
    <source>
        <dbReference type="ARBA" id="ARBA00012552"/>
    </source>
</evidence>
<evidence type="ECO:0000256" key="8">
    <source>
        <dbReference type="ARBA" id="ARBA00037954"/>
    </source>
</evidence>
<evidence type="ECO:0000313" key="15">
    <source>
        <dbReference type="EMBL" id="CEM05620.1"/>
    </source>
</evidence>
<accession>A0A0G4F2L3</accession>
<dbReference type="AlphaFoldDB" id="A0A0G4F2L3"/>
<evidence type="ECO:0000259" key="14">
    <source>
        <dbReference type="PROSITE" id="PS51195"/>
    </source>
</evidence>
<evidence type="ECO:0000259" key="12">
    <source>
        <dbReference type="PROSITE" id="PS51192"/>
    </source>
</evidence>
<dbReference type="GO" id="GO:0003724">
    <property type="term" value="F:RNA helicase activity"/>
    <property type="evidence" value="ECO:0007669"/>
    <property type="project" value="UniProtKB-EC"/>
</dbReference>
<keyword evidence="6" id="KW-0067">ATP-binding</keyword>
<dbReference type="PROSITE" id="PS51192">
    <property type="entry name" value="HELICASE_ATP_BIND_1"/>
    <property type="match status" value="1"/>
</dbReference>
<comment type="catalytic activity">
    <reaction evidence="9">
        <text>ATP + H2O = ADP + phosphate + H(+)</text>
        <dbReference type="Rhea" id="RHEA:13065"/>
        <dbReference type="ChEBI" id="CHEBI:15377"/>
        <dbReference type="ChEBI" id="CHEBI:15378"/>
        <dbReference type="ChEBI" id="CHEBI:30616"/>
        <dbReference type="ChEBI" id="CHEBI:43474"/>
        <dbReference type="ChEBI" id="CHEBI:456216"/>
        <dbReference type="EC" id="3.6.4.13"/>
    </reaction>
</comment>
<dbReference type="Pfam" id="PF25430">
    <property type="entry name" value="DDX23"/>
    <property type="match status" value="1"/>
</dbReference>
<gene>
    <name evidence="15" type="ORF">Vbra_2201</name>
</gene>
<feature type="compositionally biased region" description="Basic and acidic residues" evidence="11">
    <location>
        <begin position="1"/>
        <end position="21"/>
    </location>
</feature>
<dbReference type="Gene3D" id="3.40.50.300">
    <property type="entry name" value="P-loop containing nucleotide triphosphate hydrolases"/>
    <property type="match status" value="2"/>
</dbReference>
<evidence type="ECO:0000256" key="7">
    <source>
        <dbReference type="ARBA" id="ARBA00023187"/>
    </source>
</evidence>
<name>A0A0G4F2L3_VITBC</name>
<dbReference type="EC" id="3.6.4.13" evidence="1"/>
<dbReference type="EMBL" id="CDMY01000361">
    <property type="protein sequence ID" value="CEM05620.1"/>
    <property type="molecule type" value="Genomic_DNA"/>
</dbReference>
<dbReference type="Pfam" id="PF00271">
    <property type="entry name" value="Helicase_C"/>
    <property type="match status" value="1"/>
</dbReference>
<feature type="domain" description="Helicase C-terminal" evidence="13">
    <location>
        <begin position="548"/>
        <end position="625"/>
    </location>
</feature>
<dbReference type="OrthoDB" id="196131at2759"/>
<organism evidence="15 16">
    <name type="scientific">Vitrella brassicaformis (strain CCMP3155)</name>
    <dbReference type="NCBI Taxonomy" id="1169540"/>
    <lineage>
        <taxon>Eukaryota</taxon>
        <taxon>Sar</taxon>
        <taxon>Alveolata</taxon>
        <taxon>Colpodellida</taxon>
        <taxon>Vitrellaceae</taxon>
        <taxon>Vitrella</taxon>
    </lineage>
</organism>
<dbReference type="InterPro" id="IPR057479">
    <property type="entry name" value="PRP28/DDX23-like_helical"/>
</dbReference>
<dbReference type="GO" id="GO:0003676">
    <property type="term" value="F:nucleic acid binding"/>
    <property type="evidence" value="ECO:0007669"/>
    <property type="project" value="InterPro"/>
</dbReference>
<dbReference type="CDD" id="cd18787">
    <property type="entry name" value="SF2_C_DEAD"/>
    <property type="match status" value="1"/>
</dbReference>
<dbReference type="STRING" id="1169540.A0A0G4F2L3"/>
<dbReference type="SMART" id="SM00487">
    <property type="entry name" value="DEXDc"/>
    <property type="match status" value="1"/>
</dbReference>
<dbReference type="InterPro" id="IPR014001">
    <property type="entry name" value="Helicase_ATP-bd"/>
</dbReference>
<feature type="short sequence motif" description="Q motif" evidence="10">
    <location>
        <begin position="288"/>
        <end position="316"/>
    </location>
</feature>
<feature type="compositionally biased region" description="Basic and acidic residues" evidence="11">
    <location>
        <begin position="46"/>
        <end position="55"/>
    </location>
</feature>
<dbReference type="Pfam" id="PF00270">
    <property type="entry name" value="DEAD"/>
    <property type="match status" value="1"/>
</dbReference>
<keyword evidence="16" id="KW-1185">Reference proteome</keyword>
<protein>
    <recommendedName>
        <fullName evidence="1">RNA helicase</fullName>
        <ecNumber evidence="1">3.6.4.13</ecNumber>
    </recommendedName>
</protein>
<proteinExistence type="inferred from homology"/>
<dbReference type="Proteomes" id="UP000041254">
    <property type="component" value="Unassembled WGS sequence"/>
</dbReference>
<feature type="region of interest" description="Disordered" evidence="11">
    <location>
        <begin position="1"/>
        <end position="55"/>
    </location>
</feature>
<dbReference type="PROSITE" id="PS51194">
    <property type="entry name" value="HELICASE_CTER"/>
    <property type="match status" value="1"/>
</dbReference>
<comment type="similarity">
    <text evidence="8">Belongs to the DEAD box helicase family. DDX23/PRP28 subfamily.</text>
</comment>
<evidence type="ECO:0000256" key="11">
    <source>
        <dbReference type="SAM" id="MobiDB-lite"/>
    </source>
</evidence>
<feature type="compositionally biased region" description="Basic and acidic residues" evidence="11">
    <location>
        <begin position="68"/>
        <end position="112"/>
    </location>
</feature>
<feature type="domain" description="DEAD-box RNA helicase Q" evidence="14">
    <location>
        <begin position="288"/>
        <end position="316"/>
    </location>
</feature>
<evidence type="ECO:0000256" key="6">
    <source>
        <dbReference type="ARBA" id="ARBA00022840"/>
    </source>
</evidence>
<dbReference type="InterPro" id="IPR011545">
    <property type="entry name" value="DEAD/DEAH_box_helicase_dom"/>
</dbReference>
<dbReference type="GO" id="GO:0008380">
    <property type="term" value="P:RNA splicing"/>
    <property type="evidence" value="ECO:0007669"/>
    <property type="project" value="UniProtKB-KW"/>
</dbReference>
<feature type="domain" description="Helicase ATP-binding" evidence="12">
    <location>
        <begin position="319"/>
        <end position="521"/>
    </location>
</feature>
<evidence type="ECO:0000256" key="3">
    <source>
        <dbReference type="ARBA" id="ARBA00022741"/>
    </source>
</evidence>
<evidence type="ECO:0000256" key="2">
    <source>
        <dbReference type="ARBA" id="ARBA00022664"/>
    </source>
</evidence>
<keyword evidence="7" id="KW-0508">mRNA splicing</keyword>
<feature type="region of interest" description="Disordered" evidence="11">
    <location>
        <begin position="68"/>
        <end position="133"/>
    </location>
</feature>
<evidence type="ECO:0000256" key="9">
    <source>
        <dbReference type="ARBA" id="ARBA00047984"/>
    </source>
</evidence>
<dbReference type="PANTHER" id="PTHR47958">
    <property type="entry name" value="ATP-DEPENDENT RNA HELICASE DBP3"/>
    <property type="match status" value="1"/>
</dbReference>
<keyword evidence="3" id="KW-0547">Nucleotide-binding</keyword>
<evidence type="ECO:0000259" key="13">
    <source>
        <dbReference type="PROSITE" id="PS51194"/>
    </source>
</evidence>
<dbReference type="GO" id="GO:0006397">
    <property type="term" value="P:mRNA processing"/>
    <property type="evidence" value="ECO:0007669"/>
    <property type="project" value="UniProtKB-KW"/>
</dbReference>
<dbReference type="GO" id="GO:0005524">
    <property type="term" value="F:ATP binding"/>
    <property type="evidence" value="ECO:0007669"/>
    <property type="project" value="UniProtKB-KW"/>
</dbReference>
<evidence type="ECO:0000256" key="4">
    <source>
        <dbReference type="ARBA" id="ARBA00022801"/>
    </source>
</evidence>
<dbReference type="InterPro" id="IPR014014">
    <property type="entry name" value="RNA_helicase_DEAD_Q_motif"/>
</dbReference>
<dbReference type="VEuPathDB" id="CryptoDB:Vbra_2201"/>
<dbReference type="InterPro" id="IPR001650">
    <property type="entry name" value="Helicase_C-like"/>
</dbReference>
<reference evidence="15 16" key="1">
    <citation type="submission" date="2014-11" db="EMBL/GenBank/DDBJ databases">
        <authorList>
            <person name="Zhu J."/>
            <person name="Qi W."/>
            <person name="Song R."/>
        </authorList>
    </citation>
    <scope>NUCLEOTIDE SEQUENCE [LARGE SCALE GENOMIC DNA]</scope>
</reference>
<dbReference type="SUPFAM" id="SSF52540">
    <property type="entry name" value="P-loop containing nucleoside triphosphate hydrolases"/>
    <property type="match status" value="2"/>
</dbReference>
<dbReference type="CDD" id="cd17945">
    <property type="entry name" value="DEADc_DDX23"/>
    <property type="match status" value="1"/>
</dbReference>
<dbReference type="GO" id="GO:0016787">
    <property type="term" value="F:hydrolase activity"/>
    <property type="evidence" value="ECO:0007669"/>
    <property type="project" value="UniProtKB-KW"/>
</dbReference>
<feature type="compositionally biased region" description="Basic and acidic residues" evidence="11">
    <location>
        <begin position="146"/>
        <end position="171"/>
    </location>
</feature>
<dbReference type="InterPro" id="IPR027417">
    <property type="entry name" value="P-loop_NTPase"/>
</dbReference>
<evidence type="ECO:0000313" key="16">
    <source>
        <dbReference type="Proteomes" id="UP000041254"/>
    </source>
</evidence>
<dbReference type="PhylomeDB" id="A0A0G4F2L3"/>
<dbReference type="PROSITE" id="PS51195">
    <property type="entry name" value="Q_MOTIF"/>
    <property type="match status" value="1"/>
</dbReference>
<keyword evidence="2" id="KW-0507">mRNA processing</keyword>
<sequence>MEKRKDVGEEGNDAKRMRMDGPKPPAAKVTFKTKKQREHLALQQKQEAEEADRLKAEKREAIRHEFLLSEELQREKERQLRMKERERARGRMEEERRGKEENAPRRQIEKRTAVGQHGGDGDRSEMRTRQQEAELAQIKEHYLGTRRAEKKVQKPSERFSDKWDLSEDTNRNDSNPIYQERREPQLLFGRGLRAGIDVREQRRQSNFYDELSKRRARQSGEHIFKERGHFLESRDIEDDLSLVGLQEESRNMYRADKKREEMNDRDWKIFREEQGIIIRGGRVPAPMRTWAESLLPCELLEAIGRIGYKSPTPIQMQAIPIALEMRDLVGIAKTGSGKTAAFVLPMLTYVKQLPLLNDETSQDGPYALVLAPSRELAIQIKEEITQFASFCKCRSVAVVGGRSAEAQAFQLRRGCEIVIGTPGRVKDCVEKSYIVLNQCSYVCLDEADRMIDLGFEEIVNWILDQIPRSNFKSENEDQAMKEELEAKAGHRKYRTTYMFSATMPPAVERLARKYLRAPAYVSIEDAGAGKPSIEQRLEFIAEAKKRQRLQEILGETEPPIMVFVNQRKVADVLATSLCKLKFKATSLHVGKAQEIREAALGGFKDRTFDVLVATDVAGRGIHIEV</sequence>
<dbReference type="InParanoid" id="A0A0G4F2L3"/>
<feature type="region of interest" description="Disordered" evidence="11">
    <location>
        <begin position="146"/>
        <end position="183"/>
    </location>
</feature>
<feature type="compositionally biased region" description="Basic and acidic residues" evidence="11">
    <location>
        <begin position="119"/>
        <end position="133"/>
    </location>
</feature>
<keyword evidence="5" id="KW-0347">Helicase</keyword>